<dbReference type="InterPro" id="IPR021109">
    <property type="entry name" value="Peptidase_aspartic_dom_sf"/>
</dbReference>
<dbReference type="PROSITE" id="PS50175">
    <property type="entry name" value="ASP_PROT_RETROV"/>
    <property type="match status" value="1"/>
</dbReference>
<dbReference type="SUPFAM" id="SSF56672">
    <property type="entry name" value="DNA/RNA polymerases"/>
    <property type="match status" value="1"/>
</dbReference>
<dbReference type="PANTHER" id="PTHR37984:SF9">
    <property type="entry name" value="INTEGRASE CATALYTIC DOMAIN-CONTAINING PROTEIN"/>
    <property type="match status" value="1"/>
</dbReference>
<keyword evidence="3" id="KW-0378">Hydrolase</keyword>
<feature type="compositionally biased region" description="Basic and acidic residues" evidence="5">
    <location>
        <begin position="1313"/>
        <end position="1325"/>
    </location>
</feature>
<dbReference type="Pfam" id="PF13650">
    <property type="entry name" value="Asp_protease_2"/>
    <property type="match status" value="1"/>
</dbReference>
<dbReference type="InterPro" id="IPR041577">
    <property type="entry name" value="RT_RNaseH_2"/>
</dbReference>
<dbReference type="CDD" id="cd09274">
    <property type="entry name" value="RNase_HI_RT_Ty3"/>
    <property type="match status" value="1"/>
</dbReference>
<evidence type="ECO:0000259" key="8">
    <source>
        <dbReference type="PROSITE" id="PS50994"/>
    </source>
</evidence>
<evidence type="ECO:0000259" key="6">
    <source>
        <dbReference type="PROSITE" id="PS50175"/>
    </source>
</evidence>
<reference evidence="9" key="1">
    <citation type="submission" date="2025-08" db="UniProtKB">
        <authorList>
            <consortium name="Ensembl"/>
        </authorList>
    </citation>
    <scope>IDENTIFICATION</scope>
</reference>
<dbReference type="Gene3D" id="1.10.340.70">
    <property type="match status" value="1"/>
</dbReference>
<dbReference type="Pfam" id="PF00078">
    <property type="entry name" value="RVT_1"/>
    <property type="match status" value="1"/>
</dbReference>
<feature type="domain" description="Reverse transcriptase" evidence="7">
    <location>
        <begin position="459"/>
        <end position="637"/>
    </location>
</feature>
<dbReference type="SUPFAM" id="SSF53098">
    <property type="entry name" value="Ribonuclease H-like"/>
    <property type="match status" value="1"/>
</dbReference>
<evidence type="ECO:0000256" key="1">
    <source>
        <dbReference type="ARBA" id="ARBA00010879"/>
    </source>
</evidence>
<dbReference type="Gene3D" id="3.30.420.10">
    <property type="entry name" value="Ribonuclease H-like superfamily/Ribonuclease H"/>
    <property type="match status" value="1"/>
</dbReference>
<dbReference type="Pfam" id="PF00665">
    <property type="entry name" value="rve"/>
    <property type="match status" value="1"/>
</dbReference>
<dbReference type="GO" id="GO:0015074">
    <property type="term" value="P:DNA integration"/>
    <property type="evidence" value="ECO:0007669"/>
    <property type="project" value="InterPro"/>
</dbReference>
<feature type="compositionally biased region" description="Polar residues" evidence="5">
    <location>
        <begin position="1263"/>
        <end position="1279"/>
    </location>
</feature>
<dbReference type="Proteomes" id="UP000694700">
    <property type="component" value="Unplaced"/>
</dbReference>
<dbReference type="PROSITE" id="PS50878">
    <property type="entry name" value="RT_POL"/>
    <property type="match status" value="1"/>
</dbReference>
<dbReference type="InterPro" id="IPR001584">
    <property type="entry name" value="Integrase_cat-core"/>
</dbReference>
<sequence>MAKFGPPEPFDFSQPAEWLTWRQRFSRFRVASKLDKESSLVQVNSLLYSMGGDAEPIYGSFVFPAATEAMPHPEYEFNLVMQKFDEHFVPKRNVIHDRACFHKRNQRAGETVEAFVRSLYELAQHCEFGTGKDEQIRDRIVIGIMDKDVSQKLQLEADLTLERAIQLARQSEQVKQQSAERVETTVNEVRRKQYNSTRRGYDKPRQGQGQKYSENKLNCQRCNRMHDKKESCPARNKRCRKCNKIGHFEAVCKSKMLKEVRAEAVMDSDEDSFFIGELFLRATTKSKPNIIEESNPDTDWDVELLVNGSPVDFKIDTGADTTVMTEEAFSKLRQKPKLNKSRPTVYSPGGKVRCVGKFLATTTYKGQKYQYWITVVKGQYVSNLLGKAVAKHMGLVERVNAITSDLTSDVFGEIGLLNCEPVKIELTEEAVPYSVNTPRRVPFPLLPKVEKELKRMLSLEIIEEVTEPTDWCAPMVPAPKRNKDEVRVCVDLKRLNKGVKRERYILPTLDDITPKLAGAKVFSTLDASSGFWQIPLDPSCQKLTTFITPMGRFCFKRLPFGITSAPEIFQRLMTDLLKGLEGTVVVMDDILVYGSTKEEHDRHLDAVLRTVKASGLKLNRAKCHFRKTELQFFGHIISADGVKPDESKVEAIAQMSSPSNVEQLRQVLGLVNYVGKFLPGLSSVLHPLTNLLKRETAWVWGEPQEQAFNKAKAMHMAAPALSYYDANKPTVVSADTSSYGLGAALLQDHDGELRPVAFCSRTLPDAEKRYSQIEKECLASVWACERFARYIQGMGRVRLQTDHKPLVPLINSYDLDKTPLRCQRLLMRLMRFNVTAEHVPGKQLVVADTLSRHPLKDSYVPETETQVKAYVNTMVASKPIKSSKLEEIRKVTQSDAELQKVITFIRKGWPRKMTEGSPLRGYYAARSHLSESDSLVLYHDRIVVPAVLRAGVLDQLHEGHQGLTKCRERAKLTVWWPNIGAQITNKVKLCDFCREYKPTQRREPLVTTPLPSGPWQRIAVDLFELEGKTFLVAVDYFSRDIEIASLTTITSKQVINKLKHIFVRWGIPLELVSDNGTQFTSAEFQDFKQRYGFTHITSSPHYPQSNGAAERAVRTAKYILKQPDPCLALMGYRSTPIAATGESPAQLMTGRQIRTTVPVLEKTLLPRPFDPDQVYMKDATAKGSYRFYYNRRHSARALPELHPGQTVRVKLDGEKGWTTPARVISKSKEPRSYLVEMANGNVTRRNRRHLQTVPETEPPAEQQCAQPTVSQQDSSSLPTDVTVPPESPVSQLPAGPSPGSPLPPSTPVRRTSRGREIKVPLRFQD</sequence>
<dbReference type="FunFam" id="3.30.70.270:FF:000023">
    <property type="entry name" value="Pol"/>
    <property type="match status" value="1"/>
</dbReference>
<dbReference type="GO" id="GO:0006508">
    <property type="term" value="P:proteolysis"/>
    <property type="evidence" value="ECO:0007669"/>
    <property type="project" value="InterPro"/>
</dbReference>
<dbReference type="InterPro" id="IPR036397">
    <property type="entry name" value="RNaseH_sf"/>
</dbReference>
<evidence type="ECO:0000313" key="9">
    <source>
        <dbReference type="Ensembl" id="ENSCCRP00015019034.1"/>
    </source>
</evidence>
<accession>A0A8C1T841</accession>
<dbReference type="PROSITE" id="PS50994">
    <property type="entry name" value="INTEGRASE"/>
    <property type="match status" value="1"/>
</dbReference>
<dbReference type="Gene3D" id="3.30.70.270">
    <property type="match status" value="2"/>
</dbReference>
<evidence type="ECO:0000256" key="3">
    <source>
        <dbReference type="ARBA" id="ARBA00022801"/>
    </source>
</evidence>
<dbReference type="Pfam" id="PF17921">
    <property type="entry name" value="Integrase_H2C2"/>
    <property type="match status" value="1"/>
</dbReference>
<feature type="domain" description="Integrase catalytic" evidence="8">
    <location>
        <begin position="1010"/>
        <end position="1117"/>
    </location>
</feature>
<dbReference type="InterPro" id="IPR000477">
    <property type="entry name" value="RT_dom"/>
</dbReference>
<evidence type="ECO:0000313" key="10">
    <source>
        <dbReference type="Proteomes" id="UP000694700"/>
    </source>
</evidence>
<feature type="compositionally biased region" description="Pro residues" evidence="5">
    <location>
        <begin position="1295"/>
        <end position="1306"/>
    </location>
</feature>
<dbReference type="InterPro" id="IPR001995">
    <property type="entry name" value="Peptidase_A2_cat"/>
</dbReference>
<evidence type="ECO:0000256" key="5">
    <source>
        <dbReference type="SAM" id="MobiDB-lite"/>
    </source>
</evidence>
<dbReference type="GO" id="GO:0003676">
    <property type="term" value="F:nucleic acid binding"/>
    <property type="evidence" value="ECO:0007669"/>
    <property type="project" value="InterPro"/>
</dbReference>
<dbReference type="PANTHER" id="PTHR37984">
    <property type="entry name" value="PROTEIN CBG26694"/>
    <property type="match status" value="1"/>
</dbReference>
<feature type="domain" description="Peptidase A2" evidence="6">
    <location>
        <begin position="311"/>
        <end position="389"/>
    </location>
</feature>
<dbReference type="Pfam" id="PF17919">
    <property type="entry name" value="RT_RNaseH_2"/>
    <property type="match status" value="1"/>
</dbReference>
<dbReference type="Gene3D" id="3.10.10.10">
    <property type="entry name" value="HIV Type 1 Reverse Transcriptase, subunit A, domain 1"/>
    <property type="match status" value="1"/>
</dbReference>
<dbReference type="InterPro" id="IPR043502">
    <property type="entry name" value="DNA/RNA_pol_sf"/>
</dbReference>
<dbReference type="InterPro" id="IPR050951">
    <property type="entry name" value="Retrovirus_Pol_polyprotein"/>
</dbReference>
<dbReference type="FunFam" id="3.10.20.370:FF:000001">
    <property type="entry name" value="Retrovirus-related Pol polyprotein from transposon 17.6-like protein"/>
    <property type="match status" value="1"/>
</dbReference>
<name>A0A8C1T841_CYPCA</name>
<comment type="similarity">
    <text evidence="1">Belongs to the beta type-B retroviral polymerase family. HERV class-II K(HML-2) pol subfamily.</text>
</comment>
<dbReference type="EC" id="3.1.26.4" evidence="2"/>
<dbReference type="CDD" id="cd01647">
    <property type="entry name" value="RT_LTR"/>
    <property type="match status" value="1"/>
</dbReference>
<dbReference type="GO" id="GO:0004190">
    <property type="term" value="F:aspartic-type endopeptidase activity"/>
    <property type="evidence" value="ECO:0007669"/>
    <property type="project" value="InterPro"/>
</dbReference>
<feature type="region of interest" description="Disordered" evidence="5">
    <location>
        <begin position="1253"/>
        <end position="1325"/>
    </location>
</feature>
<dbReference type="Gene3D" id="2.40.70.10">
    <property type="entry name" value="Acid Proteases"/>
    <property type="match status" value="1"/>
</dbReference>
<dbReference type="Ensembl" id="ENSCCRT00015019714.1">
    <property type="protein sequence ID" value="ENSCCRP00015019034.1"/>
    <property type="gene ID" value="ENSCCRG00015008278.1"/>
</dbReference>
<evidence type="ECO:0000259" key="7">
    <source>
        <dbReference type="PROSITE" id="PS50878"/>
    </source>
</evidence>
<dbReference type="InterPro" id="IPR012337">
    <property type="entry name" value="RNaseH-like_sf"/>
</dbReference>
<organism evidence="9 10">
    <name type="scientific">Cyprinus carpio</name>
    <name type="common">Common carp</name>
    <dbReference type="NCBI Taxonomy" id="7962"/>
    <lineage>
        <taxon>Eukaryota</taxon>
        <taxon>Metazoa</taxon>
        <taxon>Chordata</taxon>
        <taxon>Craniata</taxon>
        <taxon>Vertebrata</taxon>
        <taxon>Euteleostomi</taxon>
        <taxon>Actinopterygii</taxon>
        <taxon>Neopterygii</taxon>
        <taxon>Teleostei</taxon>
        <taxon>Ostariophysi</taxon>
        <taxon>Cypriniformes</taxon>
        <taxon>Cyprinidae</taxon>
        <taxon>Cyprininae</taxon>
        <taxon>Cyprinus</taxon>
    </lineage>
</organism>
<dbReference type="SUPFAM" id="SSF50630">
    <property type="entry name" value="Acid proteases"/>
    <property type="match status" value="1"/>
</dbReference>
<dbReference type="FunFam" id="3.30.420.10:FF:000063">
    <property type="entry name" value="Retrovirus-related Pol polyprotein from transposon 297-like Protein"/>
    <property type="match status" value="1"/>
</dbReference>
<protein>
    <recommendedName>
        <fullName evidence="4">Gypsy retrotransposon integrase-like protein 1</fullName>
        <ecNumber evidence="2">3.1.26.4</ecNumber>
    </recommendedName>
</protein>
<proteinExistence type="inferred from homology"/>
<dbReference type="InterPro" id="IPR041588">
    <property type="entry name" value="Integrase_H2C2"/>
</dbReference>
<dbReference type="GO" id="GO:0004523">
    <property type="term" value="F:RNA-DNA hybrid ribonuclease activity"/>
    <property type="evidence" value="ECO:0007669"/>
    <property type="project" value="UniProtKB-EC"/>
</dbReference>
<evidence type="ECO:0000256" key="4">
    <source>
        <dbReference type="ARBA" id="ARBA00039658"/>
    </source>
</evidence>
<evidence type="ECO:0000256" key="2">
    <source>
        <dbReference type="ARBA" id="ARBA00012180"/>
    </source>
</evidence>
<dbReference type="InterPro" id="IPR043128">
    <property type="entry name" value="Rev_trsase/Diguanyl_cyclase"/>
</dbReference>